<evidence type="ECO:0000256" key="1">
    <source>
        <dbReference type="PROSITE-ProRule" id="PRU00339"/>
    </source>
</evidence>
<gene>
    <name evidence="2" type="ORF">FHR82_005135</name>
</gene>
<keyword evidence="3" id="KW-1185">Reference proteome</keyword>
<organism evidence="2 3">
    <name type="scientific">Actinophytocola algeriensis</name>
    <dbReference type="NCBI Taxonomy" id="1768010"/>
    <lineage>
        <taxon>Bacteria</taxon>
        <taxon>Bacillati</taxon>
        <taxon>Actinomycetota</taxon>
        <taxon>Actinomycetes</taxon>
        <taxon>Pseudonocardiales</taxon>
        <taxon>Pseudonocardiaceae</taxon>
    </lineage>
</organism>
<dbReference type="RefSeq" id="WP_184812967.1">
    <property type="nucleotide sequence ID" value="NZ_JACHJQ010000005.1"/>
</dbReference>
<sequence>MYSAAMSLLVDGSYFLARALYDQGRKAEAEVAFRDAIRIEPTLSEAFCHLANMLAEQGRYAEAEPLLREAIRLDPDWELPHSILADLLKARHRGTS</sequence>
<evidence type="ECO:0000313" key="3">
    <source>
        <dbReference type="Proteomes" id="UP000520767"/>
    </source>
</evidence>
<dbReference type="PANTHER" id="PTHR44809:SF1">
    <property type="entry name" value="PROTEIN O-MANNOSYL-TRANSFERASE TMTC1"/>
    <property type="match status" value="1"/>
</dbReference>
<dbReference type="SUPFAM" id="SSF48452">
    <property type="entry name" value="TPR-like"/>
    <property type="match status" value="1"/>
</dbReference>
<reference evidence="2 3" key="1">
    <citation type="submission" date="2020-08" db="EMBL/GenBank/DDBJ databases">
        <title>Genomic Encyclopedia of Type Strains, Phase III (KMG-III): the genomes of soil and plant-associated and newly described type strains.</title>
        <authorList>
            <person name="Whitman W."/>
        </authorList>
    </citation>
    <scope>NUCLEOTIDE SEQUENCE [LARGE SCALE GENOMIC DNA]</scope>
    <source>
        <strain evidence="2 3">CECT 8960</strain>
    </source>
</reference>
<comment type="caution">
    <text evidence="2">The sequence shown here is derived from an EMBL/GenBank/DDBJ whole genome shotgun (WGS) entry which is preliminary data.</text>
</comment>
<feature type="repeat" description="TPR" evidence="1">
    <location>
        <begin position="44"/>
        <end position="77"/>
    </location>
</feature>
<dbReference type="PROSITE" id="PS50293">
    <property type="entry name" value="TPR_REGION"/>
    <property type="match status" value="1"/>
</dbReference>
<accession>A0A7W7Q885</accession>
<evidence type="ECO:0000313" key="2">
    <source>
        <dbReference type="EMBL" id="MBB4908882.1"/>
    </source>
</evidence>
<protein>
    <submittedName>
        <fullName evidence="2">Cytochrome c-type biogenesis protein CcmH/NrfG</fullName>
    </submittedName>
</protein>
<dbReference type="Proteomes" id="UP000520767">
    <property type="component" value="Unassembled WGS sequence"/>
</dbReference>
<dbReference type="PANTHER" id="PTHR44809">
    <property type="match status" value="1"/>
</dbReference>
<dbReference type="Gene3D" id="1.25.40.10">
    <property type="entry name" value="Tetratricopeptide repeat domain"/>
    <property type="match status" value="1"/>
</dbReference>
<dbReference type="EMBL" id="JACHJQ010000005">
    <property type="protein sequence ID" value="MBB4908882.1"/>
    <property type="molecule type" value="Genomic_DNA"/>
</dbReference>
<dbReference type="InterPro" id="IPR011990">
    <property type="entry name" value="TPR-like_helical_dom_sf"/>
</dbReference>
<keyword evidence="1" id="KW-0802">TPR repeat</keyword>
<dbReference type="InterPro" id="IPR052943">
    <property type="entry name" value="TMTC_O-mannosyl-trnsfr"/>
</dbReference>
<dbReference type="AlphaFoldDB" id="A0A7W7Q885"/>
<proteinExistence type="predicted"/>
<dbReference type="SMART" id="SM00028">
    <property type="entry name" value="TPR"/>
    <property type="match status" value="2"/>
</dbReference>
<dbReference type="PROSITE" id="PS50005">
    <property type="entry name" value="TPR"/>
    <property type="match status" value="1"/>
</dbReference>
<dbReference type="Pfam" id="PF13432">
    <property type="entry name" value="TPR_16"/>
    <property type="match status" value="1"/>
</dbReference>
<dbReference type="InterPro" id="IPR019734">
    <property type="entry name" value="TPR_rpt"/>
</dbReference>
<name>A0A7W7Q885_9PSEU</name>